<sequence length="297" mass="33546">MKIKRALAFAKKNKRLAHELPLAEAPRNAGDEAAVFLDILGQFVLPDGALVVEYGADTGFVTRLLAQYLPANNGKNIFVYSRFPSNKTIDRYLQSNFSGKFSHSFDLWRHNVKKYRDNISLYKGDIRNYALSAGTESYDLAYLGSIPSIGEIESINHLVLDRLKVGGVVVQSDYFYWDSPWAMLQMEIASDAFRLVGDLDQMTTVYVKERDLTEEEISVSPASLKEDDIDKYFASIADRYDGARKGVILLSRLRALNRIRGRKIVRRDLDPVREEFGGSPRVGRYIEAFEKALSLAG</sequence>
<dbReference type="InterPro" id="IPR029063">
    <property type="entry name" value="SAM-dependent_MTases_sf"/>
</dbReference>
<evidence type="ECO:0000313" key="1">
    <source>
        <dbReference type="EMBL" id="PZQ10526.1"/>
    </source>
</evidence>
<dbReference type="EMBL" id="QFPN01000015">
    <property type="protein sequence ID" value="PZQ10526.1"/>
    <property type="molecule type" value="Genomic_DNA"/>
</dbReference>
<gene>
    <name evidence="1" type="ORF">DI565_19705</name>
</gene>
<name>A0A2W5K0A0_ANCNO</name>
<reference evidence="1 2" key="1">
    <citation type="submission" date="2017-08" db="EMBL/GenBank/DDBJ databases">
        <title>Infants hospitalized years apart are colonized by the same room-sourced microbial strains.</title>
        <authorList>
            <person name="Brooks B."/>
            <person name="Olm M.R."/>
            <person name="Firek B.A."/>
            <person name="Baker R."/>
            <person name="Thomas B.C."/>
            <person name="Morowitz M.J."/>
            <person name="Banfield J.F."/>
        </authorList>
    </citation>
    <scope>NUCLEOTIDE SEQUENCE [LARGE SCALE GENOMIC DNA]</scope>
    <source>
        <strain evidence="1">S2_005_003_R2_43</strain>
    </source>
</reference>
<proteinExistence type="predicted"/>
<dbReference type="Pfam" id="PF13578">
    <property type="entry name" value="Methyltransf_24"/>
    <property type="match status" value="1"/>
</dbReference>
<evidence type="ECO:0008006" key="3">
    <source>
        <dbReference type="Google" id="ProtNLM"/>
    </source>
</evidence>
<protein>
    <recommendedName>
        <fullName evidence="3">Methyltransferase</fullName>
    </recommendedName>
</protein>
<dbReference type="Gene3D" id="3.40.50.150">
    <property type="entry name" value="Vaccinia Virus protein VP39"/>
    <property type="match status" value="1"/>
</dbReference>
<dbReference type="SUPFAM" id="SSF53335">
    <property type="entry name" value="S-adenosyl-L-methionine-dependent methyltransferases"/>
    <property type="match status" value="1"/>
</dbReference>
<organism evidence="1 2">
    <name type="scientific">Ancylobacter novellus</name>
    <name type="common">Thiobacillus novellus</name>
    <dbReference type="NCBI Taxonomy" id="921"/>
    <lineage>
        <taxon>Bacteria</taxon>
        <taxon>Pseudomonadati</taxon>
        <taxon>Pseudomonadota</taxon>
        <taxon>Alphaproteobacteria</taxon>
        <taxon>Hyphomicrobiales</taxon>
        <taxon>Xanthobacteraceae</taxon>
        <taxon>Ancylobacter</taxon>
    </lineage>
</organism>
<accession>A0A2W5K0A0</accession>
<evidence type="ECO:0000313" key="2">
    <source>
        <dbReference type="Proteomes" id="UP000249577"/>
    </source>
</evidence>
<dbReference type="AlphaFoldDB" id="A0A2W5K0A0"/>
<comment type="caution">
    <text evidence="1">The sequence shown here is derived from an EMBL/GenBank/DDBJ whole genome shotgun (WGS) entry which is preliminary data.</text>
</comment>
<dbReference type="Proteomes" id="UP000249577">
    <property type="component" value="Unassembled WGS sequence"/>
</dbReference>